<accession>A0ACB7CFL4</accession>
<evidence type="ECO:0000313" key="2">
    <source>
        <dbReference type="Proteomes" id="UP000768646"/>
    </source>
</evidence>
<sequence>MDIKEDDFVLMIKTYSNPVEIQNVLLPYLKHLPNNILTRVVPQDPLEVLNPETYSIGYLYILLARRQVSEFNSIRDNCIAFLEVFDVELVSSMASAELKQFLLWICESVNAINKSFSIISTLRLILERYRDFTITLTPIHVIFVKQCFVAKAYKEAQFLLDSDIEFFHKSNEITYIDYLLYHFYGALLYVKLKFFSRALYFLGRIISALTLNTSAIQINAYKKFVILSLIVNGKMEHVPYITDAISIKSYIFFGKAYNIFAKAYEHQDHEEIKDTYFEYRNLFIKDKNDKIVKYAIKFLSYHEIYRLNEIYTCISIMDINKKIGPWNK</sequence>
<gene>
    <name evidence="1" type="ORF">PORY_000648</name>
</gene>
<reference evidence="1 2" key="1">
    <citation type="journal article" date="2021" name="Commun. Biol.">
        <title>Genomic insights into the host specific adaptation of the Pneumocystis genus.</title>
        <authorList>
            <person name="Cisse O.H."/>
            <person name="Ma L."/>
            <person name="Dekker J.P."/>
            <person name="Khil P.P."/>
            <person name="Youn J.-H."/>
            <person name="Brenchley J.M."/>
            <person name="Blair R."/>
            <person name="Pahar B."/>
            <person name="Chabe M."/>
            <person name="Van Rompay K.K.A."/>
            <person name="Keesler R."/>
            <person name="Sukura A."/>
            <person name="Hirsch V."/>
            <person name="Kutty G."/>
            <person name="Liu Y."/>
            <person name="Peng L."/>
            <person name="Chen J."/>
            <person name="Song J."/>
            <person name="Weissenbacher-Lang C."/>
            <person name="Xu J."/>
            <person name="Upham N.S."/>
            <person name="Stajich J.E."/>
            <person name="Cuomo C.A."/>
            <person name="Cushion M.T."/>
            <person name="Kovacs J.A."/>
        </authorList>
    </citation>
    <scope>NUCLEOTIDE SEQUENCE [LARGE SCALE GENOMIC DNA]</scope>
    <source>
        <strain evidence="1 2">RABM</strain>
    </source>
</reference>
<name>A0ACB7CFL4_9ASCO</name>
<organism evidence="1 2">
    <name type="scientific">Pneumocystis oryctolagi</name>
    <dbReference type="NCBI Taxonomy" id="42067"/>
    <lineage>
        <taxon>Eukaryota</taxon>
        <taxon>Fungi</taxon>
        <taxon>Dikarya</taxon>
        <taxon>Ascomycota</taxon>
        <taxon>Taphrinomycotina</taxon>
        <taxon>Pneumocystomycetes</taxon>
        <taxon>Pneumocystaceae</taxon>
        <taxon>Pneumocystis</taxon>
    </lineage>
</organism>
<comment type="caution">
    <text evidence="1">The sequence shown here is derived from an EMBL/GenBank/DDBJ whole genome shotgun (WGS) entry which is preliminary data.</text>
</comment>
<keyword evidence="2" id="KW-1185">Reference proteome</keyword>
<dbReference type="EMBL" id="JABTEG010000002">
    <property type="protein sequence ID" value="KAG4305738.1"/>
    <property type="molecule type" value="Genomic_DNA"/>
</dbReference>
<evidence type="ECO:0000313" key="1">
    <source>
        <dbReference type="EMBL" id="KAG4305738.1"/>
    </source>
</evidence>
<protein>
    <submittedName>
        <fullName evidence="1">Uncharacterized protein</fullName>
    </submittedName>
</protein>
<dbReference type="Proteomes" id="UP000768646">
    <property type="component" value="Unassembled WGS sequence"/>
</dbReference>
<proteinExistence type="predicted"/>